<name>A0A4Q1KG19_9SPHN</name>
<evidence type="ECO:0000256" key="2">
    <source>
        <dbReference type="ARBA" id="ARBA00023125"/>
    </source>
</evidence>
<dbReference type="OrthoDB" id="7349669at2"/>
<proteinExistence type="predicted"/>
<dbReference type="Pfam" id="PF15731">
    <property type="entry name" value="MqsA_antitoxin"/>
    <property type="match status" value="1"/>
</dbReference>
<evidence type="ECO:0000313" key="7">
    <source>
        <dbReference type="Proteomes" id="UP000290958"/>
    </source>
</evidence>
<dbReference type="InterPro" id="IPR022452">
    <property type="entry name" value="MqsA"/>
</dbReference>
<dbReference type="Gene3D" id="1.10.260.40">
    <property type="entry name" value="lambda repressor-like DNA-binding domains"/>
    <property type="match status" value="1"/>
</dbReference>
<dbReference type="GO" id="GO:0003677">
    <property type="term" value="F:DNA binding"/>
    <property type="evidence" value="ECO:0007669"/>
    <property type="project" value="UniProtKB-KW"/>
</dbReference>
<dbReference type="AlphaFoldDB" id="A0A4Q1KG19"/>
<reference evidence="7" key="1">
    <citation type="submission" date="2019-01" db="EMBL/GenBank/DDBJ databases">
        <title>Cytophagaceae bacterium strain CAR-16.</title>
        <authorList>
            <person name="Chen W.-M."/>
        </authorList>
    </citation>
    <scope>NUCLEOTIDE SEQUENCE [LARGE SCALE GENOMIC DNA]</scope>
    <source>
        <strain evidence="7">CHR27</strain>
    </source>
</reference>
<dbReference type="InterPro" id="IPR001387">
    <property type="entry name" value="Cro/C1-type_HTH"/>
</dbReference>
<keyword evidence="2" id="KW-0238">DNA-binding</keyword>
<dbReference type="PANTHER" id="PTHR36511:SF4">
    <property type="entry name" value="ANTITOXIN MQSA"/>
    <property type="match status" value="1"/>
</dbReference>
<comment type="caution">
    <text evidence="6">The sequence shown here is derived from an EMBL/GenBank/DDBJ whole genome shotgun (WGS) entry which is preliminary data.</text>
</comment>
<dbReference type="InterPro" id="IPR052359">
    <property type="entry name" value="HTH-type_reg/antitoxin"/>
</dbReference>
<dbReference type="EMBL" id="SBKP01000025">
    <property type="protein sequence ID" value="RXR24944.1"/>
    <property type="molecule type" value="Genomic_DNA"/>
</dbReference>
<dbReference type="NCBIfam" id="TIGR03830">
    <property type="entry name" value="CxxCG_CxxCG_HTH"/>
    <property type="match status" value="1"/>
</dbReference>
<sequence length="160" mass="17442">MTQPRIHPETGQVLRRDARLQTVSVGSMSREVEVPGWYPEDDSDSIHSGAELQALDQAHLELRTAYAARVKAVRKKLGLTQEEAGRIIGGGRRAFQKYESGTTPPSEAAVGLIEILDRHPEELETLRNLRSLAPREGVGGRLTPTGKRQTPAKGVRSAAA</sequence>
<dbReference type="SMART" id="SM00530">
    <property type="entry name" value="HTH_XRE"/>
    <property type="match status" value="1"/>
</dbReference>
<dbReference type="CDD" id="cd00093">
    <property type="entry name" value="HTH_XRE"/>
    <property type="match status" value="1"/>
</dbReference>
<accession>A0A4Q1KG19</accession>
<evidence type="ECO:0000313" key="6">
    <source>
        <dbReference type="EMBL" id="RXR24944.1"/>
    </source>
</evidence>
<dbReference type="PROSITE" id="PS50943">
    <property type="entry name" value="HTH_CROC1"/>
    <property type="match status" value="1"/>
</dbReference>
<dbReference type="SUPFAM" id="SSF47413">
    <property type="entry name" value="lambda repressor-like DNA-binding domains"/>
    <property type="match status" value="1"/>
</dbReference>
<feature type="domain" description="HTH cro/C1-type" evidence="5">
    <location>
        <begin position="70"/>
        <end position="123"/>
    </location>
</feature>
<dbReference type="InterPro" id="IPR010982">
    <property type="entry name" value="Lambda_DNA-bd_dom_sf"/>
</dbReference>
<keyword evidence="3" id="KW-0804">Transcription</keyword>
<evidence type="ECO:0000256" key="3">
    <source>
        <dbReference type="ARBA" id="ARBA00023163"/>
    </source>
</evidence>
<dbReference type="Proteomes" id="UP000290958">
    <property type="component" value="Unassembled WGS sequence"/>
</dbReference>
<organism evidence="6 7">
    <name type="scientific">Sphingobium fluviale</name>
    <dbReference type="NCBI Taxonomy" id="2506423"/>
    <lineage>
        <taxon>Bacteria</taxon>
        <taxon>Pseudomonadati</taxon>
        <taxon>Pseudomonadota</taxon>
        <taxon>Alphaproteobacteria</taxon>
        <taxon>Sphingomonadales</taxon>
        <taxon>Sphingomonadaceae</taxon>
        <taxon>Sphingobium</taxon>
    </lineage>
</organism>
<evidence type="ECO:0000256" key="4">
    <source>
        <dbReference type="SAM" id="MobiDB-lite"/>
    </source>
</evidence>
<evidence type="ECO:0000256" key="1">
    <source>
        <dbReference type="ARBA" id="ARBA00023015"/>
    </source>
</evidence>
<protein>
    <submittedName>
        <fullName evidence="6">Helix-turn-helix domain-containing protein</fullName>
    </submittedName>
</protein>
<dbReference type="InterPro" id="IPR032758">
    <property type="entry name" value="MqsA/HigA-2"/>
</dbReference>
<gene>
    <name evidence="6" type="ORF">EQG66_14715</name>
</gene>
<dbReference type="RefSeq" id="WP_129405278.1">
    <property type="nucleotide sequence ID" value="NZ_SBKP01000025.1"/>
</dbReference>
<feature type="region of interest" description="Disordered" evidence="4">
    <location>
        <begin position="132"/>
        <end position="160"/>
    </location>
</feature>
<keyword evidence="1" id="KW-0805">Transcription regulation</keyword>
<dbReference type="PANTHER" id="PTHR36511">
    <property type="entry name" value="MERR FAMILY BACTERIAL REGULATORY PROTEIN"/>
    <property type="match status" value="1"/>
</dbReference>
<evidence type="ECO:0000259" key="5">
    <source>
        <dbReference type="PROSITE" id="PS50943"/>
    </source>
</evidence>
<keyword evidence="7" id="KW-1185">Reference proteome</keyword>